<dbReference type="InterPro" id="IPR037124">
    <property type="entry name" value="Chaperonin_GroES_sf"/>
</dbReference>
<dbReference type="FunFam" id="2.30.33.40:FF:000001">
    <property type="entry name" value="10 kDa chaperonin"/>
    <property type="match status" value="1"/>
</dbReference>
<dbReference type="GO" id="GO:0046872">
    <property type="term" value="F:metal ion binding"/>
    <property type="evidence" value="ECO:0007669"/>
    <property type="project" value="TreeGrafter"/>
</dbReference>
<comment type="subcellular location">
    <subcellularLocation>
        <location evidence="3">Cytoplasm</location>
    </subcellularLocation>
</comment>
<evidence type="ECO:0000256" key="3">
    <source>
        <dbReference type="HAMAP-Rule" id="MF_00580"/>
    </source>
</evidence>
<dbReference type="SMART" id="SM00883">
    <property type="entry name" value="Cpn10"/>
    <property type="match status" value="1"/>
</dbReference>
<dbReference type="GO" id="GO:0051082">
    <property type="term" value="F:unfolded protein binding"/>
    <property type="evidence" value="ECO:0007669"/>
    <property type="project" value="TreeGrafter"/>
</dbReference>
<dbReference type="EMBL" id="MHIC01000017">
    <property type="protein sequence ID" value="OGY45244.1"/>
    <property type="molecule type" value="Genomic_DNA"/>
</dbReference>
<proteinExistence type="inferred from homology"/>
<keyword evidence="3" id="KW-0963">Cytoplasm</keyword>
<dbReference type="AlphaFoldDB" id="A0A1G1XZ87"/>
<evidence type="ECO:0000256" key="2">
    <source>
        <dbReference type="ARBA" id="ARBA00023186"/>
    </source>
</evidence>
<accession>A0A1G1XZ87</accession>
<comment type="function">
    <text evidence="3 4">Together with the chaperonin GroEL, plays an essential role in assisting protein folding. The GroEL-GroES system forms a nano-cage that allows encapsulation of the non-native substrate proteins and provides a physical environment optimized to promote and accelerate protein folding. GroES binds to the apical surface of the GroEL ring, thereby capping the opening of the GroEL channel.</text>
</comment>
<evidence type="ECO:0000313" key="6">
    <source>
        <dbReference type="Proteomes" id="UP000176241"/>
    </source>
</evidence>
<dbReference type="PANTHER" id="PTHR10772">
    <property type="entry name" value="10 KDA HEAT SHOCK PROTEIN"/>
    <property type="match status" value="1"/>
</dbReference>
<dbReference type="Proteomes" id="UP000176241">
    <property type="component" value="Unassembled WGS sequence"/>
</dbReference>
<comment type="caution">
    <text evidence="5">The sequence shown here is derived from an EMBL/GenBank/DDBJ whole genome shotgun (WGS) entry which is preliminary data.</text>
</comment>
<keyword evidence="2 3" id="KW-0143">Chaperone</keyword>
<dbReference type="NCBIfam" id="NF001531">
    <property type="entry name" value="PRK00364.2-2"/>
    <property type="match status" value="1"/>
</dbReference>
<dbReference type="SUPFAM" id="SSF50129">
    <property type="entry name" value="GroES-like"/>
    <property type="match status" value="1"/>
</dbReference>
<evidence type="ECO:0000313" key="5">
    <source>
        <dbReference type="EMBL" id="OGY45244.1"/>
    </source>
</evidence>
<dbReference type="InterPro" id="IPR018369">
    <property type="entry name" value="Chaprnonin_Cpn10_CS"/>
</dbReference>
<dbReference type="Pfam" id="PF00166">
    <property type="entry name" value="Cpn10"/>
    <property type="match status" value="1"/>
</dbReference>
<dbReference type="GO" id="GO:0005524">
    <property type="term" value="F:ATP binding"/>
    <property type="evidence" value="ECO:0007669"/>
    <property type="project" value="InterPro"/>
</dbReference>
<dbReference type="GO" id="GO:0051087">
    <property type="term" value="F:protein-folding chaperone binding"/>
    <property type="evidence" value="ECO:0007669"/>
    <property type="project" value="TreeGrafter"/>
</dbReference>
<dbReference type="HAMAP" id="MF_00580">
    <property type="entry name" value="CH10"/>
    <property type="match status" value="1"/>
</dbReference>
<dbReference type="PRINTS" id="PR00297">
    <property type="entry name" value="CHAPERONIN10"/>
</dbReference>
<dbReference type="InterPro" id="IPR020818">
    <property type="entry name" value="Chaperonin_GroES"/>
</dbReference>
<dbReference type="CDD" id="cd00320">
    <property type="entry name" value="cpn10"/>
    <property type="match status" value="1"/>
</dbReference>
<dbReference type="Gene3D" id="2.30.33.40">
    <property type="entry name" value="GroES chaperonin"/>
    <property type="match status" value="1"/>
</dbReference>
<dbReference type="PANTHER" id="PTHR10772:SF63">
    <property type="entry name" value="20 KDA CHAPERONIN, CHLOROPLASTIC"/>
    <property type="match status" value="1"/>
</dbReference>
<dbReference type="PROSITE" id="PS00681">
    <property type="entry name" value="CHAPERONINS_CPN10"/>
    <property type="match status" value="1"/>
</dbReference>
<dbReference type="InterPro" id="IPR011032">
    <property type="entry name" value="GroES-like_sf"/>
</dbReference>
<dbReference type="GO" id="GO:0005737">
    <property type="term" value="C:cytoplasm"/>
    <property type="evidence" value="ECO:0007669"/>
    <property type="project" value="UniProtKB-SubCell"/>
</dbReference>
<reference evidence="5 6" key="1">
    <citation type="journal article" date="2016" name="Nat. Commun.">
        <title>Thousands of microbial genomes shed light on interconnected biogeochemical processes in an aquifer system.</title>
        <authorList>
            <person name="Anantharaman K."/>
            <person name="Brown C.T."/>
            <person name="Hug L.A."/>
            <person name="Sharon I."/>
            <person name="Castelle C.J."/>
            <person name="Probst A.J."/>
            <person name="Thomas B.C."/>
            <person name="Singh A."/>
            <person name="Wilkins M.J."/>
            <person name="Karaoz U."/>
            <person name="Brodie E.L."/>
            <person name="Williams K.H."/>
            <person name="Hubbard S.S."/>
            <person name="Banfield J.F."/>
        </authorList>
    </citation>
    <scope>NUCLEOTIDE SEQUENCE [LARGE SCALE GENOMIC DNA]</scope>
</reference>
<comment type="similarity">
    <text evidence="1 3 4">Belongs to the GroES chaperonin family.</text>
</comment>
<protein>
    <recommendedName>
        <fullName evidence="3">Co-chaperonin GroES</fullName>
    </recommendedName>
    <alternativeName>
        <fullName evidence="3">10 kDa chaperonin</fullName>
    </alternativeName>
    <alternativeName>
        <fullName evidence="3">Chaperonin-10</fullName>
        <shortName evidence="3">Cpn10</shortName>
    </alternativeName>
</protein>
<comment type="subunit">
    <text evidence="3">Heptamer of 7 subunits arranged in a ring. Interacts with the chaperonin GroEL.</text>
</comment>
<organism evidence="5 6">
    <name type="scientific">Candidatus Buchananbacteria bacterium RIFCSPHIGHO2_01_FULL_39_8</name>
    <dbReference type="NCBI Taxonomy" id="1797533"/>
    <lineage>
        <taxon>Bacteria</taxon>
        <taxon>Candidatus Buchananiibacteriota</taxon>
    </lineage>
</organism>
<dbReference type="GO" id="GO:0044183">
    <property type="term" value="F:protein folding chaperone"/>
    <property type="evidence" value="ECO:0007669"/>
    <property type="project" value="InterPro"/>
</dbReference>
<dbReference type="STRING" id="1797533.A2731_01860"/>
<evidence type="ECO:0000256" key="4">
    <source>
        <dbReference type="RuleBase" id="RU000535"/>
    </source>
</evidence>
<sequence>MKLKPLGNRIIVEPITEQETTKSGIVLPDTVDKEKKAEGKVIAIGDGEKIQKLNLKKGDKVIFGKYAGEEVKVDEVEYKILSDEDVLAVIE</sequence>
<gene>
    <name evidence="3" type="primary">groES</name>
    <name evidence="3" type="synonym">groS</name>
    <name evidence="5" type="ORF">A2731_01860</name>
</gene>
<name>A0A1G1XZ87_9BACT</name>
<evidence type="ECO:0000256" key="1">
    <source>
        <dbReference type="ARBA" id="ARBA00006975"/>
    </source>
</evidence>